<dbReference type="Pfam" id="PF22352">
    <property type="entry name" value="K319L-like_PKD"/>
    <property type="match status" value="1"/>
</dbReference>
<accession>A0A1E7Z6A6</accession>
<evidence type="ECO:0000313" key="3">
    <source>
        <dbReference type="EMBL" id="OFC69065.1"/>
    </source>
</evidence>
<feature type="domain" description="Lcl C-terminal" evidence="2">
    <location>
        <begin position="411"/>
        <end position="568"/>
    </location>
</feature>
<evidence type="ECO:0000259" key="2">
    <source>
        <dbReference type="Pfam" id="PF07603"/>
    </source>
</evidence>
<gene>
    <name evidence="3" type="ORF">BFC18_20225</name>
</gene>
<keyword evidence="4" id="KW-1185">Reference proteome</keyword>
<evidence type="ECO:0000256" key="1">
    <source>
        <dbReference type="SAM" id="SignalP"/>
    </source>
</evidence>
<name>A0A1E7Z6A6_9ALTE</name>
<reference evidence="3 4" key="1">
    <citation type="submission" date="2016-08" db="EMBL/GenBank/DDBJ databases">
        <authorList>
            <person name="Seilhamer J.J."/>
        </authorList>
    </citation>
    <scope>NUCLEOTIDE SEQUENCE [LARGE SCALE GENOMIC DNA]</scope>
    <source>
        <strain evidence="3 4">KCTC 42603</strain>
    </source>
</reference>
<feature type="chain" id="PRO_5009209397" description="Lcl C-terminal domain-containing protein" evidence="1">
    <location>
        <begin position="24"/>
        <end position="571"/>
    </location>
</feature>
<organism evidence="3 4">
    <name type="scientific">Alteromonas confluentis</name>
    <dbReference type="NCBI Taxonomy" id="1656094"/>
    <lineage>
        <taxon>Bacteria</taxon>
        <taxon>Pseudomonadati</taxon>
        <taxon>Pseudomonadota</taxon>
        <taxon>Gammaproteobacteria</taxon>
        <taxon>Alteromonadales</taxon>
        <taxon>Alteromonadaceae</taxon>
        <taxon>Alteromonas/Salinimonas group</taxon>
        <taxon>Alteromonas</taxon>
    </lineage>
</organism>
<dbReference type="Proteomes" id="UP000175691">
    <property type="component" value="Unassembled WGS sequence"/>
</dbReference>
<dbReference type="Pfam" id="PF07603">
    <property type="entry name" value="Lcl_C"/>
    <property type="match status" value="1"/>
</dbReference>
<protein>
    <recommendedName>
        <fullName evidence="2">Lcl C-terminal domain-containing protein</fullName>
    </recommendedName>
</protein>
<evidence type="ECO:0000313" key="4">
    <source>
        <dbReference type="Proteomes" id="UP000175691"/>
    </source>
</evidence>
<dbReference type="RefSeq" id="WP_070127225.1">
    <property type="nucleotide sequence ID" value="NZ_MDHN01000041.1"/>
</dbReference>
<dbReference type="STRING" id="1656094.BFC18_20225"/>
<keyword evidence="1" id="KW-0732">Signal</keyword>
<dbReference type="OrthoDB" id="9815730at2"/>
<proteinExistence type="predicted"/>
<feature type="signal peptide" evidence="1">
    <location>
        <begin position="1"/>
        <end position="23"/>
    </location>
</feature>
<dbReference type="PANTHER" id="PTHR46182">
    <property type="entry name" value="FI19480P1"/>
    <property type="match status" value="1"/>
</dbReference>
<comment type="caution">
    <text evidence="3">The sequence shown here is derived from an EMBL/GenBank/DDBJ whole genome shotgun (WGS) entry which is preliminary data.</text>
</comment>
<dbReference type="GO" id="GO:0016020">
    <property type="term" value="C:membrane"/>
    <property type="evidence" value="ECO:0007669"/>
    <property type="project" value="TreeGrafter"/>
</dbReference>
<dbReference type="InterPro" id="IPR029865">
    <property type="entry name" value="KIAA0319-like"/>
</dbReference>
<dbReference type="InterPro" id="IPR011460">
    <property type="entry name" value="Lcl_C"/>
</dbReference>
<dbReference type="InterPro" id="IPR013783">
    <property type="entry name" value="Ig-like_fold"/>
</dbReference>
<dbReference type="GO" id="GO:0031410">
    <property type="term" value="C:cytoplasmic vesicle"/>
    <property type="evidence" value="ECO:0007669"/>
    <property type="project" value="TreeGrafter"/>
</dbReference>
<dbReference type="EMBL" id="MDHN01000041">
    <property type="protein sequence ID" value="OFC69065.1"/>
    <property type="molecule type" value="Genomic_DNA"/>
</dbReference>
<dbReference type="Gene3D" id="2.60.40.10">
    <property type="entry name" value="Immunoglobulins"/>
    <property type="match status" value="3"/>
</dbReference>
<sequence>MVRIQFFAVKVLLMLSASFLLFGCGGGGGGDDGDTGGNASPNALYVNAGADIEMLEGATSTLSGSVTGNTDGATWRWSASPAATITQADNTTSEAEFTAPTVTTDTAFVITVVVTNSSGNSDTDTLNILVRPQNIAPVAVIEAEPEEGQPANTYSAGRSVTLNGRASIDDDAPDPDNPIAAWEWQQTAGNSVLNDVTTDASTLTITMPVEAEAQTLTFTLTVTDAEGTTDTASLSLNTLSESQTLPLVEAGADQAVFSGERVVLNGTATTTVASGLPLISEWDGMLDGVVSPSSLSTYAIAPQVQNETVFTYMLSVTDAYGHVVTDEVDITVRPYPVPLINDTGVTVQANNTAYANTQQNAFPGQDGQRGSDVIHAANLLEKAGRGKAGFDFTKLNANGDEEDDTAQAWDCVRDNVTGLVWEKKTTDGGVRDANHTYTWFFFDENGGYQGVQSGTDASCTLTSCNTTAYVSAVNAVGLCGFYDWRMPTYEEMMSLIHFGLASGVRVDDDYFPNSGTVDGDGRLWYWTRIPSADGVAEDAAQNAWALDFASGLDNFLNKATPGSVRLVRAGR</sequence>
<dbReference type="PROSITE" id="PS51257">
    <property type="entry name" value="PROKAR_LIPOPROTEIN"/>
    <property type="match status" value="1"/>
</dbReference>
<dbReference type="AlphaFoldDB" id="A0A1E7Z6A6"/>
<dbReference type="PANTHER" id="PTHR46182:SF2">
    <property type="entry name" value="FI19480P1"/>
    <property type="match status" value="1"/>
</dbReference>